<dbReference type="Gene3D" id="6.10.340.10">
    <property type="match status" value="1"/>
</dbReference>
<keyword evidence="15" id="KW-1185">Reference proteome</keyword>
<evidence type="ECO:0000313" key="15">
    <source>
        <dbReference type="Proteomes" id="UP000628736"/>
    </source>
</evidence>
<dbReference type="Proteomes" id="UP000628736">
    <property type="component" value="Unassembled WGS sequence"/>
</dbReference>
<dbReference type="SUPFAM" id="SSF55874">
    <property type="entry name" value="ATPase domain of HSP90 chaperone/DNA topoisomerase II/histidine kinase"/>
    <property type="match status" value="1"/>
</dbReference>
<evidence type="ECO:0000259" key="12">
    <source>
        <dbReference type="PROSITE" id="PS50109"/>
    </source>
</evidence>
<evidence type="ECO:0000313" key="14">
    <source>
        <dbReference type="EMBL" id="MBC5723106.1"/>
    </source>
</evidence>
<evidence type="ECO:0000259" key="13">
    <source>
        <dbReference type="PROSITE" id="PS50885"/>
    </source>
</evidence>
<comment type="catalytic activity">
    <reaction evidence="1">
        <text>ATP + protein L-histidine = ADP + protein N-phospho-L-histidine.</text>
        <dbReference type="EC" id="2.7.13.3"/>
    </reaction>
</comment>
<keyword evidence="7" id="KW-0547">Nucleotide-binding</keyword>
<dbReference type="InterPro" id="IPR050980">
    <property type="entry name" value="2C_sensor_his_kinase"/>
</dbReference>
<evidence type="ECO:0000256" key="2">
    <source>
        <dbReference type="ARBA" id="ARBA00004651"/>
    </source>
</evidence>
<keyword evidence="11" id="KW-0472">Membrane</keyword>
<keyword evidence="5" id="KW-0597">Phosphoprotein</keyword>
<dbReference type="EC" id="2.7.13.3" evidence="3"/>
<dbReference type="InterPro" id="IPR036097">
    <property type="entry name" value="HisK_dim/P_sf"/>
</dbReference>
<keyword evidence="11" id="KW-0812">Transmembrane</keyword>
<dbReference type="SMART" id="SM00304">
    <property type="entry name" value="HAMP"/>
    <property type="match status" value="1"/>
</dbReference>
<dbReference type="AlphaFoldDB" id="A0A8J6J0Q0"/>
<dbReference type="CDD" id="cd00082">
    <property type="entry name" value="HisKA"/>
    <property type="match status" value="1"/>
</dbReference>
<dbReference type="InterPro" id="IPR003661">
    <property type="entry name" value="HisK_dim/P_dom"/>
</dbReference>
<sequence>MSIKRHLFFYNTISVFTALVVMLLVSGVTTHFTAENYRRQSVASMDVTATIEVQELLQGEEIIRKDWPALDHQLRTRGYALTVTTQEGDPVFSSLDPAQDRLYHEVGQEANWVEATPITIQSADMVMVGTISDNYSVVSVSTPAMPMFLGSKRPPAEIAVLSMVLSGMAAIVVIVALNLLFTRRQVRRLLAPVDALARAARRVEEGDFSQPVDYGGQDEFSSVCTAFNQMQEHLLAEREKSAAYERARTDLVSGISHDLRTPLTSVKGYIKGLRDGVAQTPERQLQYLDIAYRKACDMDILLQRLFDFSRLETGNLPLFPEPADLGDFVSHFVQEAGQELEQEGGRVDLHMIPAAHPVSMDSEQIYRVLNNLKDNALRYAGANPLILTLTVWRQGDMECVRFADNGHGVAQECLPRLFERFWREDQARSSQNGEGSGLGLYIAKCIIEAHGGTIRVKNDGGLVFEIALPRREDDCHG</sequence>
<comment type="caution">
    <text evidence="14">The sequence shown here is derived from an EMBL/GenBank/DDBJ whole genome shotgun (WGS) entry which is preliminary data.</text>
</comment>
<feature type="domain" description="HAMP" evidence="13">
    <location>
        <begin position="187"/>
        <end position="239"/>
    </location>
</feature>
<evidence type="ECO:0000256" key="9">
    <source>
        <dbReference type="ARBA" id="ARBA00022840"/>
    </source>
</evidence>
<dbReference type="GO" id="GO:0005524">
    <property type="term" value="F:ATP binding"/>
    <property type="evidence" value="ECO:0007669"/>
    <property type="project" value="UniProtKB-KW"/>
</dbReference>
<feature type="transmembrane region" description="Helical" evidence="11">
    <location>
        <begin position="7"/>
        <end position="28"/>
    </location>
</feature>
<dbReference type="PANTHER" id="PTHR44936">
    <property type="entry name" value="SENSOR PROTEIN CREC"/>
    <property type="match status" value="1"/>
</dbReference>
<dbReference type="CDD" id="cd06225">
    <property type="entry name" value="HAMP"/>
    <property type="match status" value="1"/>
</dbReference>
<dbReference type="Pfam" id="PF02518">
    <property type="entry name" value="HATPase_c"/>
    <property type="match status" value="1"/>
</dbReference>
<feature type="transmembrane region" description="Helical" evidence="11">
    <location>
        <begin position="158"/>
        <end position="181"/>
    </location>
</feature>
<dbReference type="Gene3D" id="1.10.287.130">
    <property type="match status" value="1"/>
</dbReference>
<accession>A0A8J6J0Q0</accession>
<dbReference type="PROSITE" id="PS50885">
    <property type="entry name" value="HAMP"/>
    <property type="match status" value="1"/>
</dbReference>
<dbReference type="EMBL" id="JACOPO010000006">
    <property type="protein sequence ID" value="MBC5723106.1"/>
    <property type="molecule type" value="Genomic_DNA"/>
</dbReference>
<evidence type="ECO:0000256" key="3">
    <source>
        <dbReference type="ARBA" id="ARBA00012438"/>
    </source>
</evidence>
<evidence type="ECO:0000256" key="1">
    <source>
        <dbReference type="ARBA" id="ARBA00000085"/>
    </source>
</evidence>
<keyword evidence="10" id="KW-0902">Two-component regulatory system</keyword>
<dbReference type="Pfam" id="PF00672">
    <property type="entry name" value="HAMP"/>
    <property type="match status" value="1"/>
</dbReference>
<evidence type="ECO:0000256" key="5">
    <source>
        <dbReference type="ARBA" id="ARBA00022553"/>
    </source>
</evidence>
<keyword evidence="6" id="KW-0808">Transferase</keyword>
<proteinExistence type="predicted"/>
<protein>
    <recommendedName>
        <fullName evidence="3">histidine kinase</fullName>
        <ecNumber evidence="3">2.7.13.3</ecNumber>
    </recommendedName>
</protein>
<organism evidence="14 15">
    <name type="scientific">Flintibacter hominis</name>
    <dbReference type="NCBI Taxonomy" id="2763048"/>
    <lineage>
        <taxon>Bacteria</taxon>
        <taxon>Bacillati</taxon>
        <taxon>Bacillota</taxon>
        <taxon>Clostridia</taxon>
        <taxon>Eubacteriales</taxon>
        <taxon>Flintibacter</taxon>
    </lineage>
</organism>
<dbReference type="RefSeq" id="WP_186852996.1">
    <property type="nucleotide sequence ID" value="NZ_JACOPO010000006.1"/>
</dbReference>
<dbReference type="PANTHER" id="PTHR44936:SF10">
    <property type="entry name" value="SENSOR PROTEIN RSTB"/>
    <property type="match status" value="1"/>
</dbReference>
<dbReference type="CDD" id="cd00075">
    <property type="entry name" value="HATPase"/>
    <property type="match status" value="1"/>
</dbReference>
<dbReference type="PROSITE" id="PS50109">
    <property type="entry name" value="HIS_KIN"/>
    <property type="match status" value="1"/>
</dbReference>
<dbReference type="Pfam" id="PF00512">
    <property type="entry name" value="HisKA"/>
    <property type="match status" value="1"/>
</dbReference>
<feature type="domain" description="Histidine kinase" evidence="12">
    <location>
        <begin position="254"/>
        <end position="472"/>
    </location>
</feature>
<keyword evidence="11" id="KW-1133">Transmembrane helix</keyword>
<dbReference type="Gene3D" id="3.30.565.10">
    <property type="entry name" value="Histidine kinase-like ATPase, C-terminal domain"/>
    <property type="match status" value="1"/>
</dbReference>
<gene>
    <name evidence="14" type="ORF">H8S11_09795</name>
</gene>
<dbReference type="InterPro" id="IPR005467">
    <property type="entry name" value="His_kinase_dom"/>
</dbReference>
<dbReference type="SUPFAM" id="SSF47384">
    <property type="entry name" value="Homodimeric domain of signal transducing histidine kinase"/>
    <property type="match status" value="1"/>
</dbReference>
<comment type="subcellular location">
    <subcellularLocation>
        <location evidence="2">Cell membrane</location>
        <topology evidence="2">Multi-pass membrane protein</topology>
    </subcellularLocation>
</comment>
<dbReference type="InterPro" id="IPR003660">
    <property type="entry name" value="HAMP_dom"/>
</dbReference>
<evidence type="ECO:0000256" key="4">
    <source>
        <dbReference type="ARBA" id="ARBA00022475"/>
    </source>
</evidence>
<dbReference type="InterPro" id="IPR036890">
    <property type="entry name" value="HATPase_C_sf"/>
</dbReference>
<dbReference type="SUPFAM" id="SSF158472">
    <property type="entry name" value="HAMP domain-like"/>
    <property type="match status" value="1"/>
</dbReference>
<reference evidence="14" key="1">
    <citation type="submission" date="2020-08" db="EMBL/GenBank/DDBJ databases">
        <title>Genome public.</title>
        <authorList>
            <person name="Liu C."/>
            <person name="Sun Q."/>
        </authorList>
    </citation>
    <scope>NUCLEOTIDE SEQUENCE</scope>
    <source>
        <strain evidence="14">NSJ-23</strain>
    </source>
</reference>
<evidence type="ECO:0000256" key="11">
    <source>
        <dbReference type="SAM" id="Phobius"/>
    </source>
</evidence>
<evidence type="ECO:0000256" key="6">
    <source>
        <dbReference type="ARBA" id="ARBA00022679"/>
    </source>
</evidence>
<keyword evidence="8 14" id="KW-0418">Kinase</keyword>
<dbReference type="PRINTS" id="PR00344">
    <property type="entry name" value="BCTRLSENSOR"/>
</dbReference>
<name>A0A8J6J0Q0_9FIRM</name>
<evidence type="ECO:0000256" key="10">
    <source>
        <dbReference type="ARBA" id="ARBA00023012"/>
    </source>
</evidence>
<dbReference type="GO" id="GO:0005886">
    <property type="term" value="C:plasma membrane"/>
    <property type="evidence" value="ECO:0007669"/>
    <property type="project" value="UniProtKB-SubCell"/>
</dbReference>
<evidence type="ECO:0000256" key="7">
    <source>
        <dbReference type="ARBA" id="ARBA00022741"/>
    </source>
</evidence>
<dbReference type="InterPro" id="IPR004358">
    <property type="entry name" value="Sig_transdc_His_kin-like_C"/>
</dbReference>
<dbReference type="InterPro" id="IPR003594">
    <property type="entry name" value="HATPase_dom"/>
</dbReference>
<dbReference type="SMART" id="SM00387">
    <property type="entry name" value="HATPase_c"/>
    <property type="match status" value="1"/>
</dbReference>
<keyword evidence="4" id="KW-1003">Cell membrane</keyword>
<dbReference type="GO" id="GO:0000155">
    <property type="term" value="F:phosphorelay sensor kinase activity"/>
    <property type="evidence" value="ECO:0007669"/>
    <property type="project" value="InterPro"/>
</dbReference>
<evidence type="ECO:0000256" key="8">
    <source>
        <dbReference type="ARBA" id="ARBA00022777"/>
    </source>
</evidence>
<keyword evidence="9" id="KW-0067">ATP-binding</keyword>
<dbReference type="SMART" id="SM00388">
    <property type="entry name" value="HisKA"/>
    <property type="match status" value="1"/>
</dbReference>